<reference evidence="2 3" key="1">
    <citation type="journal article" date="2016" name="Genome Biol. Evol.">
        <title>Divergent and convergent evolution of fungal pathogenicity.</title>
        <authorList>
            <person name="Shang Y."/>
            <person name="Xiao G."/>
            <person name="Zheng P."/>
            <person name="Cen K."/>
            <person name="Zhan S."/>
            <person name="Wang C."/>
        </authorList>
    </citation>
    <scope>NUCLEOTIDE SEQUENCE [LARGE SCALE GENOMIC DNA]</scope>
    <source>
        <strain evidence="2 3">ARSEF 2679</strain>
    </source>
</reference>
<feature type="region of interest" description="Disordered" evidence="1">
    <location>
        <begin position="24"/>
        <end position="82"/>
    </location>
</feature>
<comment type="caution">
    <text evidence="2">The sequence shown here is derived from an EMBL/GenBank/DDBJ whole genome shotgun (WGS) entry which is preliminary data.</text>
</comment>
<name>A0A168AKA1_CORFA</name>
<feature type="compositionally biased region" description="Basic and acidic residues" evidence="1">
    <location>
        <begin position="28"/>
        <end position="38"/>
    </location>
</feature>
<organism evidence="2 3">
    <name type="scientific">Cordyceps fumosorosea (strain ARSEF 2679)</name>
    <name type="common">Isaria fumosorosea</name>
    <dbReference type="NCBI Taxonomy" id="1081104"/>
    <lineage>
        <taxon>Eukaryota</taxon>
        <taxon>Fungi</taxon>
        <taxon>Dikarya</taxon>
        <taxon>Ascomycota</taxon>
        <taxon>Pezizomycotina</taxon>
        <taxon>Sordariomycetes</taxon>
        <taxon>Hypocreomycetidae</taxon>
        <taxon>Hypocreales</taxon>
        <taxon>Cordycipitaceae</taxon>
        <taxon>Cordyceps</taxon>
    </lineage>
</organism>
<dbReference type="EMBL" id="AZHB01000006">
    <property type="protein sequence ID" value="OAA68867.1"/>
    <property type="molecule type" value="Genomic_DNA"/>
</dbReference>
<dbReference type="GeneID" id="30019534"/>
<accession>A0A168AKA1</accession>
<dbReference type="RefSeq" id="XP_018705737.1">
    <property type="nucleotide sequence ID" value="XM_018846848.1"/>
</dbReference>
<sequence length="123" mass="13731">MTDPQPLPELVLKRIDCFKRFARPGAADCDHPEPDPRAAPRSARGHHLRGPAAGLAVRHDHPPHRDLFEPRRRGPPHELGAPHRLWHRSRLLANVVGGLQVRRRGGRRARAAGQAHGEPWRGG</sequence>
<protein>
    <submittedName>
        <fullName evidence="2">Uncharacterized protein</fullName>
    </submittedName>
</protein>
<dbReference type="AlphaFoldDB" id="A0A168AKA1"/>
<feature type="region of interest" description="Disordered" evidence="1">
    <location>
        <begin position="102"/>
        <end position="123"/>
    </location>
</feature>
<evidence type="ECO:0000313" key="3">
    <source>
        <dbReference type="Proteomes" id="UP000076744"/>
    </source>
</evidence>
<gene>
    <name evidence="2" type="ORF">ISF_03242</name>
</gene>
<evidence type="ECO:0000313" key="2">
    <source>
        <dbReference type="EMBL" id="OAA68867.1"/>
    </source>
</evidence>
<feature type="compositionally biased region" description="Basic and acidic residues" evidence="1">
    <location>
        <begin position="57"/>
        <end position="76"/>
    </location>
</feature>
<dbReference type="Proteomes" id="UP000076744">
    <property type="component" value="Unassembled WGS sequence"/>
</dbReference>
<proteinExistence type="predicted"/>
<keyword evidence="3" id="KW-1185">Reference proteome</keyword>
<evidence type="ECO:0000256" key="1">
    <source>
        <dbReference type="SAM" id="MobiDB-lite"/>
    </source>
</evidence>